<evidence type="ECO:0000256" key="1">
    <source>
        <dbReference type="ARBA" id="ARBA00004141"/>
    </source>
</evidence>
<dbReference type="GO" id="GO:0005886">
    <property type="term" value="C:plasma membrane"/>
    <property type="evidence" value="ECO:0007669"/>
    <property type="project" value="UniProtKB-SubCell"/>
</dbReference>
<dbReference type="PANTHER" id="PTHR43701">
    <property type="entry name" value="MEMBRANE TRANSPORTER PROTEIN MJ0441-RELATED"/>
    <property type="match status" value="1"/>
</dbReference>
<evidence type="ECO:0000256" key="5">
    <source>
        <dbReference type="RuleBase" id="RU363041"/>
    </source>
</evidence>
<feature type="transmembrane region" description="Helical" evidence="5">
    <location>
        <begin position="202"/>
        <end position="222"/>
    </location>
</feature>
<keyword evidence="5" id="KW-1003">Cell membrane</keyword>
<evidence type="ECO:0000256" key="2">
    <source>
        <dbReference type="ARBA" id="ARBA00022692"/>
    </source>
</evidence>
<dbReference type="InterPro" id="IPR002781">
    <property type="entry name" value="TM_pro_TauE-like"/>
</dbReference>
<feature type="transmembrane region" description="Helical" evidence="5">
    <location>
        <begin position="253"/>
        <end position="271"/>
    </location>
</feature>
<dbReference type="Pfam" id="PF01925">
    <property type="entry name" value="TauE"/>
    <property type="match status" value="1"/>
</dbReference>
<dbReference type="EMBL" id="JH600068">
    <property type="protein sequence ID" value="EIG52175.1"/>
    <property type="molecule type" value="Genomic_DNA"/>
</dbReference>
<name>I2PXB9_9BACT</name>
<protein>
    <recommendedName>
        <fullName evidence="5">Probable membrane transporter protein</fullName>
    </recommendedName>
</protein>
<dbReference type="OrthoDB" id="9780109at2"/>
<accession>I2PXB9</accession>
<keyword evidence="3 5" id="KW-1133">Transmembrane helix</keyword>
<feature type="transmembrane region" description="Helical" evidence="5">
    <location>
        <begin position="46"/>
        <end position="67"/>
    </location>
</feature>
<keyword evidence="2 5" id="KW-0812">Transmembrane</keyword>
<comment type="subcellular location">
    <subcellularLocation>
        <location evidence="5">Cell membrane</location>
        <topology evidence="5">Multi-pass membrane protein</topology>
    </subcellularLocation>
    <subcellularLocation>
        <location evidence="1">Membrane</location>
        <topology evidence="1">Multi-pass membrane protein</topology>
    </subcellularLocation>
</comment>
<sequence length="274" mass="29101">MDHILFASGFILLGLGVGAYGTLIGAGGGFVLMPVLLLLYPRESPALLTSISLAVVFFNAASGSEAYARMGRIDYRSGLLFAAAAVPGTVVGALSTNVVPRQTFDAIFGLMLMAGAVYLLANKRKARPQTDQPARGLTRRRLLDHSGAVYEYAFRMPYGVVLSLFVGFLSSFLGIGGGIIHVPALVYLLGFPVHVATATSHFILAIMALSGTLVHVSTGVFIHGIHRTVYLSLGVMLGAQIGAHLSNRFHGRWILLSLALALLFVGARILMQAF</sequence>
<dbReference type="PANTHER" id="PTHR43701:SF2">
    <property type="entry name" value="MEMBRANE TRANSPORTER PROTEIN YJNA-RELATED"/>
    <property type="match status" value="1"/>
</dbReference>
<dbReference type="AlphaFoldDB" id="I2PXB9"/>
<gene>
    <name evidence="6" type="ORF">DesU5LDRAFT_0469</name>
</gene>
<comment type="similarity">
    <text evidence="5">Belongs to the 4-toluene sulfonate uptake permease (TSUP) (TC 2.A.102) family.</text>
</comment>
<proteinExistence type="inferred from homology"/>
<feature type="transmembrane region" description="Helical" evidence="5">
    <location>
        <begin position="79"/>
        <end position="98"/>
    </location>
</feature>
<dbReference type="HOGENOM" id="CLU_045498_5_3_7"/>
<evidence type="ECO:0000313" key="6">
    <source>
        <dbReference type="EMBL" id="EIG52175.1"/>
    </source>
</evidence>
<keyword evidence="4 5" id="KW-0472">Membrane</keyword>
<evidence type="ECO:0000256" key="4">
    <source>
        <dbReference type="ARBA" id="ARBA00023136"/>
    </source>
</evidence>
<feature type="transmembrane region" description="Helical" evidence="5">
    <location>
        <begin position="12"/>
        <end position="40"/>
    </location>
</feature>
<evidence type="ECO:0000256" key="3">
    <source>
        <dbReference type="ARBA" id="ARBA00022989"/>
    </source>
</evidence>
<feature type="transmembrane region" description="Helical" evidence="5">
    <location>
        <begin position="160"/>
        <end position="182"/>
    </location>
</feature>
<feature type="transmembrane region" description="Helical" evidence="5">
    <location>
        <begin position="104"/>
        <end position="121"/>
    </location>
</feature>
<organism evidence="6">
    <name type="scientific">Desulfovibrio sp. U5L</name>
    <dbReference type="NCBI Taxonomy" id="596152"/>
    <lineage>
        <taxon>Bacteria</taxon>
        <taxon>Pseudomonadati</taxon>
        <taxon>Thermodesulfobacteriota</taxon>
        <taxon>Desulfovibrionia</taxon>
        <taxon>Desulfovibrionales</taxon>
        <taxon>Desulfovibrionaceae</taxon>
        <taxon>Desulfovibrio</taxon>
    </lineage>
</organism>
<dbReference type="InterPro" id="IPR051598">
    <property type="entry name" value="TSUP/Inactive_protease-like"/>
</dbReference>
<dbReference type="eggNOG" id="COG0730">
    <property type="taxonomic scope" value="Bacteria"/>
</dbReference>
<reference evidence="6" key="1">
    <citation type="submission" date="2011-11" db="EMBL/GenBank/DDBJ databases">
        <title>Improved High-Quality Draft sequence of Desulfovibrio sp. U5L.</title>
        <authorList>
            <consortium name="US DOE Joint Genome Institute"/>
            <person name="Lucas S."/>
            <person name="Han J."/>
            <person name="Lapidus A."/>
            <person name="Cheng J.-F."/>
            <person name="Goodwin L."/>
            <person name="Pitluck S."/>
            <person name="Peters L."/>
            <person name="Ovchinnikova G."/>
            <person name="Held B."/>
            <person name="Detter J.C."/>
            <person name="Han C."/>
            <person name="Tapia R."/>
            <person name="Land M."/>
            <person name="Hauser L."/>
            <person name="Kyrpides N."/>
            <person name="Ivanova N."/>
            <person name="Pagani I."/>
            <person name="Gabster J."/>
            <person name="Walker C."/>
            <person name="Stolyar S."/>
            <person name="Stahl D."/>
            <person name="Arkin A."/>
            <person name="Dehal P."/>
            <person name="Hazen T."/>
            <person name="Woyke T."/>
        </authorList>
    </citation>
    <scope>NUCLEOTIDE SEQUENCE [LARGE SCALE GENOMIC DNA]</scope>
    <source>
        <strain evidence="6">U5L</strain>
    </source>
</reference>